<dbReference type="Proteomes" id="UP001479436">
    <property type="component" value="Unassembled WGS sequence"/>
</dbReference>
<dbReference type="InterPro" id="IPR029006">
    <property type="entry name" value="ADF-H/Gelsolin-like_dom_sf"/>
</dbReference>
<dbReference type="Pfam" id="PF00241">
    <property type="entry name" value="Cofilin_ADF"/>
    <property type="match status" value="1"/>
</dbReference>
<dbReference type="PANTHER" id="PTHR10829">
    <property type="entry name" value="CORTACTIN AND DREBRIN"/>
    <property type="match status" value="1"/>
</dbReference>
<dbReference type="SUPFAM" id="SSF55753">
    <property type="entry name" value="Actin depolymerizing proteins"/>
    <property type="match status" value="1"/>
</dbReference>
<gene>
    <name evidence="2" type="ORF">K7432_004889</name>
</gene>
<dbReference type="InterPro" id="IPR002108">
    <property type="entry name" value="ADF-H"/>
</dbReference>
<comment type="caution">
    <text evidence="2">The sequence shown here is derived from an EMBL/GenBank/DDBJ whole genome shotgun (WGS) entry which is preliminary data.</text>
</comment>
<organism evidence="2 3">
    <name type="scientific">Basidiobolus ranarum</name>
    <dbReference type="NCBI Taxonomy" id="34480"/>
    <lineage>
        <taxon>Eukaryota</taxon>
        <taxon>Fungi</taxon>
        <taxon>Fungi incertae sedis</taxon>
        <taxon>Zoopagomycota</taxon>
        <taxon>Entomophthoromycotina</taxon>
        <taxon>Basidiobolomycetes</taxon>
        <taxon>Basidiobolales</taxon>
        <taxon>Basidiobolaceae</taxon>
        <taxon>Basidiobolus</taxon>
    </lineage>
</organism>
<evidence type="ECO:0000259" key="1">
    <source>
        <dbReference type="PROSITE" id="PS51263"/>
    </source>
</evidence>
<keyword evidence="3" id="KW-1185">Reference proteome</keyword>
<dbReference type="PROSITE" id="PS51263">
    <property type="entry name" value="ADF_H"/>
    <property type="match status" value="1"/>
</dbReference>
<dbReference type="CDD" id="cd11282">
    <property type="entry name" value="ADF_coactosin_like"/>
    <property type="match status" value="1"/>
</dbReference>
<sequence>MPLVSDPEIEAAYEDVRNDKTDTNWLLLTYSENKRDVLEVKSTGTGGLAEFVDNLEPDQAAFGYLRMVISNDELSQRVKFVFVSWCGPSVKVMRKAKLSVHVSGVKQIIRSYAIEISATDLHDLDEKEVSLLLRKASGANYDRQKSDY</sequence>
<accession>A0ABR2W3W3</accession>
<dbReference type="Gene3D" id="3.40.20.10">
    <property type="entry name" value="Severin"/>
    <property type="match status" value="1"/>
</dbReference>
<protein>
    <recommendedName>
        <fullName evidence="1">ADF-H domain-containing protein</fullName>
    </recommendedName>
</protein>
<dbReference type="EMBL" id="JASJQH010007054">
    <property type="protein sequence ID" value="KAK9719254.1"/>
    <property type="molecule type" value="Genomic_DNA"/>
</dbReference>
<evidence type="ECO:0000313" key="2">
    <source>
        <dbReference type="EMBL" id="KAK9719254.1"/>
    </source>
</evidence>
<feature type="domain" description="ADF-H" evidence="1">
    <location>
        <begin position="1"/>
        <end position="134"/>
    </location>
</feature>
<dbReference type="SMART" id="SM00102">
    <property type="entry name" value="ADF"/>
    <property type="match status" value="1"/>
</dbReference>
<dbReference type="PANTHER" id="PTHR10829:SF56">
    <property type="entry name" value="ADF-H DOMAIN-CONTAINING PROTEIN"/>
    <property type="match status" value="1"/>
</dbReference>
<reference evidence="2 3" key="1">
    <citation type="submission" date="2023-04" db="EMBL/GenBank/DDBJ databases">
        <title>Genome of Basidiobolus ranarum AG-B5.</title>
        <authorList>
            <person name="Stajich J.E."/>
            <person name="Carter-House D."/>
            <person name="Gryganskyi A."/>
        </authorList>
    </citation>
    <scope>NUCLEOTIDE SEQUENCE [LARGE SCALE GENOMIC DNA]</scope>
    <source>
        <strain evidence="2 3">AG-B5</strain>
    </source>
</reference>
<evidence type="ECO:0000313" key="3">
    <source>
        <dbReference type="Proteomes" id="UP001479436"/>
    </source>
</evidence>
<proteinExistence type="predicted"/>
<name>A0ABR2W3W3_9FUNG</name>